<keyword evidence="3" id="KW-1133">Transmembrane helix</keyword>
<sequence length="283" mass="31778">MSRLHVLSIFGVLMAVYIGYNLLSSFDEELLRGKSILITGASSGIGEQLAYKYARLGCRILITARRRTLLEKVGETCMKLGAEQVEIVAFDMARYNAIDDIINEIKLNIGRLDYLILNHGLFYWESWDGNLSQLNYMMDVNFMSFVALTTKMLPFLNASNGGIAVVSSVAGKMGLPYMTHYSATKHALDGFFRSLRHELALSSVDVSITICTMGGIDTDHALQASKHVLSAFWFRTSASDAAEYIVQSSALRSTDVFFPWLDTMLQVCLIDRYFPWSIPYFHI</sequence>
<evidence type="ECO:0000256" key="2">
    <source>
        <dbReference type="RuleBase" id="RU000363"/>
    </source>
</evidence>
<feature type="transmembrane region" description="Helical" evidence="3">
    <location>
        <begin position="6"/>
        <end position="23"/>
    </location>
</feature>
<keyword evidence="3" id="KW-0812">Transmembrane</keyword>
<dbReference type="SUPFAM" id="SSF51735">
    <property type="entry name" value="NAD(P)-binding Rossmann-fold domains"/>
    <property type="match status" value="1"/>
</dbReference>
<keyword evidence="3" id="KW-0472">Membrane</keyword>
<dbReference type="InterPro" id="IPR036291">
    <property type="entry name" value="NAD(P)-bd_dom_sf"/>
</dbReference>
<dbReference type="InterPro" id="IPR051253">
    <property type="entry name" value="11-beta-HSD"/>
</dbReference>
<dbReference type="Gene3D" id="3.40.50.720">
    <property type="entry name" value="NAD(P)-binding Rossmann-like Domain"/>
    <property type="match status" value="1"/>
</dbReference>
<organism evidence="4 5">
    <name type="scientific">Saccoglossus kowalevskii</name>
    <name type="common">Acorn worm</name>
    <dbReference type="NCBI Taxonomy" id="10224"/>
    <lineage>
        <taxon>Eukaryota</taxon>
        <taxon>Metazoa</taxon>
        <taxon>Hemichordata</taxon>
        <taxon>Enteropneusta</taxon>
        <taxon>Harrimaniidae</taxon>
        <taxon>Saccoglossus</taxon>
    </lineage>
</organism>
<reference evidence="5" key="1">
    <citation type="submission" date="2025-08" db="UniProtKB">
        <authorList>
            <consortium name="RefSeq"/>
        </authorList>
    </citation>
    <scope>IDENTIFICATION</scope>
    <source>
        <tissue evidence="5">Testes</tissue>
    </source>
</reference>
<dbReference type="PRINTS" id="PR00081">
    <property type="entry name" value="GDHRDH"/>
</dbReference>
<evidence type="ECO:0000313" key="5">
    <source>
        <dbReference type="RefSeq" id="XP_002739497.2"/>
    </source>
</evidence>
<dbReference type="Pfam" id="PF00106">
    <property type="entry name" value="adh_short"/>
    <property type="match status" value="1"/>
</dbReference>
<dbReference type="GeneID" id="100371026"/>
<dbReference type="InterPro" id="IPR002347">
    <property type="entry name" value="SDR_fam"/>
</dbReference>
<dbReference type="PROSITE" id="PS00061">
    <property type="entry name" value="ADH_SHORT"/>
    <property type="match status" value="1"/>
</dbReference>
<accession>A0ABM0GXG9</accession>
<protein>
    <submittedName>
        <fullName evidence="5">Hydroxysteroid 11-beta-dehydrogenase 1-like protein-like</fullName>
    </submittedName>
</protein>
<dbReference type="Proteomes" id="UP000694865">
    <property type="component" value="Unplaced"/>
</dbReference>
<dbReference type="PRINTS" id="PR00080">
    <property type="entry name" value="SDRFAMILY"/>
</dbReference>
<keyword evidence="1" id="KW-0560">Oxidoreductase</keyword>
<dbReference type="PANTHER" id="PTHR44279">
    <property type="entry name" value="HYDROXYSTEROID (11-BETA) DEHYDROGENASE 1-LIKE B-RELATED"/>
    <property type="match status" value="1"/>
</dbReference>
<dbReference type="InterPro" id="IPR020904">
    <property type="entry name" value="Sc_DH/Rdtase_CS"/>
</dbReference>
<proteinExistence type="inferred from homology"/>
<comment type="similarity">
    <text evidence="2">Belongs to the short-chain dehydrogenases/reductases (SDR) family.</text>
</comment>
<dbReference type="RefSeq" id="XP_002739497.2">
    <property type="nucleotide sequence ID" value="XM_002739451.2"/>
</dbReference>
<evidence type="ECO:0000256" key="3">
    <source>
        <dbReference type="SAM" id="Phobius"/>
    </source>
</evidence>
<evidence type="ECO:0000256" key="1">
    <source>
        <dbReference type="ARBA" id="ARBA00023002"/>
    </source>
</evidence>
<evidence type="ECO:0000313" key="4">
    <source>
        <dbReference type="Proteomes" id="UP000694865"/>
    </source>
</evidence>
<dbReference type="PANTHER" id="PTHR44279:SF2">
    <property type="entry name" value="HYDROXYSTEROID (11-BETA) DEHYDROGENASE 1-LIKE B-RELATED"/>
    <property type="match status" value="1"/>
</dbReference>
<name>A0ABM0GXG9_SACKO</name>
<gene>
    <name evidence="5" type="primary">LOC100371026</name>
</gene>
<keyword evidence="4" id="KW-1185">Reference proteome</keyword>